<feature type="region of interest" description="Disordered" evidence="1">
    <location>
        <begin position="26"/>
        <end position="122"/>
    </location>
</feature>
<reference evidence="2 3" key="1">
    <citation type="submission" date="2019-12" db="EMBL/GenBank/DDBJ databases">
        <title>Isolation and characterization of three novel carbon monoxide-oxidizing members of Halobacteria from salione crusts and soils.</title>
        <authorList>
            <person name="Myers M.R."/>
            <person name="King G.M."/>
        </authorList>
    </citation>
    <scope>NUCLEOTIDE SEQUENCE [LARGE SCALE GENOMIC DNA]</scope>
    <source>
        <strain evidence="2 3">PCN9</strain>
    </source>
</reference>
<comment type="caution">
    <text evidence="2">The sequence shown here is derived from an EMBL/GenBank/DDBJ whole genome shotgun (WGS) entry which is preliminary data.</text>
</comment>
<name>A0A6B0STB3_9EURY</name>
<evidence type="ECO:0000313" key="2">
    <source>
        <dbReference type="EMBL" id="MXR22050.1"/>
    </source>
</evidence>
<dbReference type="EMBL" id="WUUU01000191">
    <property type="protein sequence ID" value="MXR22050.1"/>
    <property type="molecule type" value="Genomic_DNA"/>
</dbReference>
<organism evidence="2 3">
    <name type="scientific">Halobacterium bonnevillei</name>
    <dbReference type="NCBI Taxonomy" id="2692200"/>
    <lineage>
        <taxon>Archaea</taxon>
        <taxon>Methanobacteriati</taxon>
        <taxon>Methanobacteriota</taxon>
        <taxon>Stenosarchaea group</taxon>
        <taxon>Halobacteria</taxon>
        <taxon>Halobacteriales</taxon>
        <taxon>Halobacteriaceae</taxon>
        <taxon>Halobacterium</taxon>
    </lineage>
</organism>
<protein>
    <submittedName>
        <fullName evidence="2">Uncharacterized protein</fullName>
    </submittedName>
</protein>
<feature type="compositionally biased region" description="Low complexity" evidence="1">
    <location>
        <begin position="96"/>
        <end position="105"/>
    </location>
</feature>
<evidence type="ECO:0000313" key="3">
    <source>
        <dbReference type="Proteomes" id="UP000471521"/>
    </source>
</evidence>
<dbReference type="Proteomes" id="UP000471521">
    <property type="component" value="Unassembled WGS sequence"/>
</dbReference>
<gene>
    <name evidence="2" type="ORF">GRX66_16135</name>
</gene>
<proteinExistence type="predicted"/>
<accession>A0A6B0STB3</accession>
<dbReference type="AlphaFoldDB" id="A0A6B0STB3"/>
<sequence length="151" mass="15896">MTDAFAALADDDVRGESSFTLDADHATVAFGAHHDPPGDPPRSTQPPRRPRRCWAPHTSWSDSRSSPASRCAATSRTARASSRAARPSRTWPPSPSAATSASPPTLVAVDRPDLSSPVGAERADGAAVATGDLTLRVVDRDRFRAAVADRA</sequence>
<feature type="compositionally biased region" description="Low complexity" evidence="1">
    <location>
        <begin position="58"/>
        <end position="89"/>
    </location>
</feature>
<evidence type="ECO:0000256" key="1">
    <source>
        <dbReference type="SAM" id="MobiDB-lite"/>
    </source>
</evidence>
<dbReference type="OrthoDB" id="252505at2157"/>
<keyword evidence="3" id="KW-1185">Reference proteome</keyword>